<dbReference type="GO" id="GO:0008962">
    <property type="term" value="F:phosphatidylglycerophosphatase activity"/>
    <property type="evidence" value="ECO:0007669"/>
    <property type="project" value="InterPro"/>
</dbReference>
<dbReference type="Pfam" id="PF04608">
    <property type="entry name" value="PgpA"/>
    <property type="match status" value="1"/>
</dbReference>
<dbReference type="GO" id="GO:0006629">
    <property type="term" value="P:lipid metabolic process"/>
    <property type="evidence" value="ECO:0007669"/>
    <property type="project" value="InterPro"/>
</dbReference>
<dbReference type="InterPro" id="IPR036681">
    <property type="entry name" value="PgpA-like_sf"/>
</dbReference>
<dbReference type="EMBL" id="AYYR01000009">
    <property type="protein sequence ID" value="KRM77499.1"/>
    <property type="molecule type" value="Genomic_DNA"/>
</dbReference>
<evidence type="ECO:0000313" key="3">
    <source>
        <dbReference type="Proteomes" id="UP000051845"/>
    </source>
</evidence>
<dbReference type="PATRIC" id="fig|1423733.4.peg.2980"/>
<evidence type="ECO:0000259" key="1">
    <source>
        <dbReference type="Pfam" id="PF04608"/>
    </source>
</evidence>
<reference evidence="2 3" key="1">
    <citation type="journal article" date="2015" name="Genome Announc.">
        <title>Expanding the biotechnology potential of lactobacilli through comparative genomics of 213 strains and associated genera.</title>
        <authorList>
            <person name="Sun Z."/>
            <person name="Harris H.M."/>
            <person name="McCann A."/>
            <person name="Guo C."/>
            <person name="Argimon S."/>
            <person name="Zhang W."/>
            <person name="Yang X."/>
            <person name="Jeffery I.B."/>
            <person name="Cooney J.C."/>
            <person name="Kagawa T.F."/>
            <person name="Liu W."/>
            <person name="Song Y."/>
            <person name="Salvetti E."/>
            <person name="Wrobel A."/>
            <person name="Rasinkangas P."/>
            <person name="Parkhill J."/>
            <person name="Rea M.C."/>
            <person name="O'Sullivan O."/>
            <person name="Ritari J."/>
            <person name="Douillard F.P."/>
            <person name="Paul Ross R."/>
            <person name="Yang R."/>
            <person name="Briner A.E."/>
            <person name="Felis G.E."/>
            <person name="de Vos W.M."/>
            <person name="Barrangou R."/>
            <person name="Klaenhammer T.R."/>
            <person name="Caufield P.W."/>
            <person name="Cui Y."/>
            <person name="Zhang H."/>
            <person name="O'Toole P.W."/>
        </authorList>
    </citation>
    <scope>NUCLEOTIDE SEQUENCE [LARGE SCALE GENOMIC DNA]</scope>
    <source>
        <strain evidence="2 3">DSM 20515</strain>
    </source>
</reference>
<sequence length="185" mass="20645">MPFFFIYWYTVLKEGMMSLNNKNFKYPDTAAYKFMMSYFESKSIHVEDIADITYAMQLKYEPELTRPEAVDAVIDVLHKREVMNNAMVGIALDQLATTHQLPEPLQSIVENDSGVFGVDELLAEGGISGIYGKIASTNFGYLDREKRGILKELDTVKDEGVNTFLDDIIAAVAAAAGAKIAHKYA</sequence>
<feature type="domain" description="YutG/PgpA" evidence="1">
    <location>
        <begin position="49"/>
        <end position="181"/>
    </location>
</feature>
<dbReference type="InterPro" id="IPR007686">
    <property type="entry name" value="YutG/PgpA"/>
</dbReference>
<dbReference type="AlphaFoldDB" id="A0A0R2BN52"/>
<accession>A0A0R2BN52</accession>
<gene>
    <name evidence="2" type="ORF">FC82_GL002854</name>
</gene>
<dbReference type="STRING" id="33960.TY91_00900"/>
<comment type="caution">
    <text evidence="2">The sequence shown here is derived from an EMBL/GenBank/DDBJ whole genome shotgun (WGS) entry which is preliminary data.</text>
</comment>
<dbReference type="SUPFAM" id="SSF101307">
    <property type="entry name" value="YutG-like"/>
    <property type="match status" value="1"/>
</dbReference>
<name>A0A0R2BN52_SECCO</name>
<dbReference type="Proteomes" id="UP000051845">
    <property type="component" value="Unassembled WGS sequence"/>
</dbReference>
<evidence type="ECO:0000313" key="2">
    <source>
        <dbReference type="EMBL" id="KRM77499.1"/>
    </source>
</evidence>
<dbReference type="Gene3D" id="1.10.3760.10">
    <property type="entry name" value="PgpA-like"/>
    <property type="match status" value="1"/>
</dbReference>
<dbReference type="InterPro" id="IPR026038">
    <property type="entry name" value="Put_PGPase"/>
</dbReference>
<dbReference type="PIRSF" id="PIRSF019587">
    <property type="entry name" value="PGPase"/>
    <property type="match status" value="1"/>
</dbReference>
<protein>
    <submittedName>
        <fullName evidence="2">Phosphatidylglycerophosphatase A</fullName>
    </submittedName>
</protein>
<organism evidence="2 3">
    <name type="scientific">Secundilactobacillus collinoides DSM 20515 = JCM 1123</name>
    <dbReference type="NCBI Taxonomy" id="1423733"/>
    <lineage>
        <taxon>Bacteria</taxon>
        <taxon>Bacillati</taxon>
        <taxon>Bacillota</taxon>
        <taxon>Bacilli</taxon>
        <taxon>Lactobacillales</taxon>
        <taxon>Lactobacillaceae</taxon>
        <taxon>Secundilactobacillus</taxon>
    </lineage>
</organism>
<proteinExistence type="predicted"/>